<reference evidence="2" key="1">
    <citation type="submission" date="2023-07" db="EMBL/GenBank/DDBJ databases">
        <title>30 novel species of actinomycetes from the DSMZ collection.</title>
        <authorList>
            <person name="Nouioui I."/>
        </authorList>
    </citation>
    <scope>NUCLEOTIDE SEQUENCE [LARGE SCALE GENOMIC DNA]</scope>
    <source>
        <strain evidence="2">DSM 41982</strain>
    </source>
</reference>
<dbReference type="SFLD" id="SFLDG01129">
    <property type="entry name" value="C1.5:_HAD__Beta-PGM__Phosphata"/>
    <property type="match status" value="1"/>
</dbReference>
<dbReference type="NCBIfam" id="TIGR01549">
    <property type="entry name" value="HAD-SF-IA-v1"/>
    <property type="match status" value="1"/>
</dbReference>
<proteinExistence type="predicted"/>
<sequence length="237" mass="25148">MTIKTVLFDFSGTLLRIESAEEWLRGALAATGHVLPEARLVELAAALERVGAQPGGAPGAPARFPDARTAELWPVRDESAAAHRAAYTGLSRHVPLPHDALHEELYARHMRPEGWRPYPDAHDVLAGLRARGIRVGVVSNVGWDIRPVFRAHGLDAFVDAYTLSFEHGVQKPDARLFATACGVLGASGPETLMVGDSREADGGASALGCAVHFVEHLPVTARPAGLRPVLGLVDAGG</sequence>
<protein>
    <submittedName>
        <fullName evidence="1">HAD-IA family hydrolase</fullName>
    </submittedName>
</protein>
<dbReference type="SFLD" id="SFLDS00003">
    <property type="entry name" value="Haloacid_Dehalogenase"/>
    <property type="match status" value="1"/>
</dbReference>
<dbReference type="PANTHER" id="PTHR46649:SF4">
    <property type="entry name" value="HALOACID DEHALOGENASE-LIKE HYDROLASE (HAD) SUPERFAMILY PROTEIN"/>
    <property type="match status" value="1"/>
</dbReference>
<accession>A0ABD5E132</accession>
<evidence type="ECO:0000313" key="2">
    <source>
        <dbReference type="Proteomes" id="UP001183607"/>
    </source>
</evidence>
<dbReference type="RefSeq" id="WP_007818798.1">
    <property type="nucleotide sequence ID" value="NZ_JAVRER010000007.1"/>
</dbReference>
<comment type="caution">
    <text evidence="1">The sequence shown here is derived from an EMBL/GenBank/DDBJ whole genome shotgun (WGS) entry which is preliminary data.</text>
</comment>
<organism evidence="1 2">
    <name type="scientific">Streptomyces evansiae</name>
    <dbReference type="NCBI Taxonomy" id="3075535"/>
    <lineage>
        <taxon>Bacteria</taxon>
        <taxon>Bacillati</taxon>
        <taxon>Actinomycetota</taxon>
        <taxon>Actinomycetes</taxon>
        <taxon>Kitasatosporales</taxon>
        <taxon>Streptomycetaceae</taxon>
        <taxon>Streptomyces</taxon>
    </lineage>
</organism>
<dbReference type="EMBL" id="JAVRER010000007">
    <property type="protein sequence ID" value="MDT0415146.1"/>
    <property type="molecule type" value="Genomic_DNA"/>
</dbReference>
<keyword evidence="1" id="KW-0378">Hydrolase</keyword>
<dbReference type="PRINTS" id="PR00413">
    <property type="entry name" value="HADHALOGNASE"/>
</dbReference>
<dbReference type="AlphaFoldDB" id="A0ABD5E132"/>
<name>A0ABD5E132_9ACTN</name>
<dbReference type="InterPro" id="IPR023214">
    <property type="entry name" value="HAD_sf"/>
</dbReference>
<dbReference type="PANTHER" id="PTHR46649">
    <property type="match status" value="1"/>
</dbReference>
<gene>
    <name evidence="1" type="ORF">RM574_06535</name>
</gene>
<dbReference type="Proteomes" id="UP001183607">
    <property type="component" value="Unassembled WGS sequence"/>
</dbReference>
<dbReference type="InterPro" id="IPR006439">
    <property type="entry name" value="HAD-SF_hydro_IA"/>
</dbReference>
<dbReference type="SUPFAM" id="SSF56784">
    <property type="entry name" value="HAD-like"/>
    <property type="match status" value="1"/>
</dbReference>
<dbReference type="GO" id="GO:0016787">
    <property type="term" value="F:hydrolase activity"/>
    <property type="evidence" value="ECO:0007669"/>
    <property type="project" value="UniProtKB-KW"/>
</dbReference>
<evidence type="ECO:0000313" key="1">
    <source>
        <dbReference type="EMBL" id="MDT0415146.1"/>
    </source>
</evidence>
<dbReference type="InterPro" id="IPR036412">
    <property type="entry name" value="HAD-like_sf"/>
</dbReference>
<dbReference type="Pfam" id="PF00702">
    <property type="entry name" value="Hydrolase"/>
    <property type="match status" value="1"/>
</dbReference>
<dbReference type="Gene3D" id="3.40.50.1000">
    <property type="entry name" value="HAD superfamily/HAD-like"/>
    <property type="match status" value="1"/>
</dbReference>